<evidence type="ECO:0000313" key="1">
    <source>
        <dbReference type="EMBL" id="PON50138.1"/>
    </source>
</evidence>
<accession>A0A2P5BMW3</accession>
<protein>
    <submittedName>
        <fullName evidence="1">Uncharacterized protein</fullName>
    </submittedName>
</protein>
<sequence>MQDHPSQPRIITSNIRNNILALHHSPNPLSLRELTIPIKRIENCIESNPIRHLPIVLQLMKHRKSIIQRTLFAKRINNYVIRHQVRFYRNFRRKLLKNLENLVEFLRLNASL</sequence>
<reference evidence="2" key="1">
    <citation type="submission" date="2016-06" db="EMBL/GenBank/DDBJ databases">
        <title>Parallel loss of symbiosis genes in relatives of nitrogen-fixing non-legume Parasponia.</title>
        <authorList>
            <person name="Van Velzen R."/>
            <person name="Holmer R."/>
            <person name="Bu F."/>
            <person name="Rutten L."/>
            <person name="Van Zeijl A."/>
            <person name="Liu W."/>
            <person name="Santuari L."/>
            <person name="Cao Q."/>
            <person name="Sharma T."/>
            <person name="Shen D."/>
            <person name="Roswanjaya Y."/>
            <person name="Wardhani T."/>
            <person name="Kalhor M.S."/>
            <person name="Jansen J."/>
            <person name="Van den Hoogen J."/>
            <person name="Gungor B."/>
            <person name="Hartog M."/>
            <person name="Hontelez J."/>
            <person name="Verver J."/>
            <person name="Yang W.-C."/>
            <person name="Schijlen E."/>
            <person name="Repin R."/>
            <person name="Schilthuizen M."/>
            <person name="Schranz E."/>
            <person name="Heidstra R."/>
            <person name="Miyata K."/>
            <person name="Fedorova E."/>
            <person name="Kohlen W."/>
            <person name="Bisseling T."/>
            <person name="Smit S."/>
            <person name="Geurts R."/>
        </authorList>
    </citation>
    <scope>NUCLEOTIDE SEQUENCE [LARGE SCALE GENOMIC DNA]</scope>
    <source>
        <strain evidence="2">cv. RG33-2</strain>
    </source>
</reference>
<proteinExistence type="predicted"/>
<dbReference type="EMBL" id="JXTC01000490">
    <property type="protein sequence ID" value="PON50138.1"/>
    <property type="molecule type" value="Genomic_DNA"/>
</dbReference>
<dbReference type="AlphaFoldDB" id="A0A2P5BMW3"/>
<organism evidence="1 2">
    <name type="scientific">Trema orientale</name>
    <name type="common">Charcoal tree</name>
    <name type="synonym">Celtis orientalis</name>
    <dbReference type="NCBI Taxonomy" id="63057"/>
    <lineage>
        <taxon>Eukaryota</taxon>
        <taxon>Viridiplantae</taxon>
        <taxon>Streptophyta</taxon>
        <taxon>Embryophyta</taxon>
        <taxon>Tracheophyta</taxon>
        <taxon>Spermatophyta</taxon>
        <taxon>Magnoliopsida</taxon>
        <taxon>eudicotyledons</taxon>
        <taxon>Gunneridae</taxon>
        <taxon>Pentapetalae</taxon>
        <taxon>rosids</taxon>
        <taxon>fabids</taxon>
        <taxon>Rosales</taxon>
        <taxon>Cannabaceae</taxon>
        <taxon>Trema</taxon>
    </lineage>
</organism>
<dbReference type="Proteomes" id="UP000237000">
    <property type="component" value="Unassembled WGS sequence"/>
</dbReference>
<comment type="caution">
    <text evidence="1">The sequence shown here is derived from an EMBL/GenBank/DDBJ whole genome shotgun (WGS) entry which is preliminary data.</text>
</comment>
<name>A0A2P5BMW3_TREOI</name>
<gene>
    <name evidence="1" type="ORF">TorRG33x02_315610</name>
</gene>
<evidence type="ECO:0000313" key="2">
    <source>
        <dbReference type="Proteomes" id="UP000237000"/>
    </source>
</evidence>
<keyword evidence="2" id="KW-1185">Reference proteome</keyword>
<dbReference type="OrthoDB" id="10307745at2759"/>
<dbReference type="InParanoid" id="A0A2P5BMW3"/>